<keyword evidence="3" id="KW-1185">Reference proteome</keyword>
<feature type="signal peptide" evidence="1">
    <location>
        <begin position="1"/>
        <end position="22"/>
    </location>
</feature>
<keyword evidence="1" id="KW-0732">Signal</keyword>
<evidence type="ECO:0000313" key="3">
    <source>
        <dbReference type="Proteomes" id="UP000321249"/>
    </source>
</evidence>
<protein>
    <recommendedName>
        <fullName evidence="4">Spore coat protein U domain-containing protein</fullName>
    </recommendedName>
</protein>
<reference evidence="2 3" key="1">
    <citation type="journal article" date="2015" name="J. Microbiol.">
        <title>Sphingosinicella ginsenosidimutans sp. nov., with ginsenoside converting activity.</title>
        <authorList>
            <person name="Kim J.K."/>
            <person name="Kang M.S."/>
            <person name="Park S.C."/>
            <person name="Kim K.M."/>
            <person name="Choi K."/>
            <person name="Yoon M.H."/>
            <person name="Im W.T."/>
        </authorList>
    </citation>
    <scope>NUCLEOTIDE SEQUENCE [LARGE SCALE GENOMIC DNA]</scope>
    <source>
        <strain evidence="2 3">BS-11</strain>
    </source>
</reference>
<dbReference type="EMBL" id="VOQQ01000001">
    <property type="protein sequence ID" value="TXC63571.1"/>
    <property type="molecule type" value="Genomic_DNA"/>
</dbReference>
<evidence type="ECO:0000313" key="2">
    <source>
        <dbReference type="EMBL" id="TXC63571.1"/>
    </source>
</evidence>
<dbReference type="Proteomes" id="UP000321249">
    <property type="component" value="Unassembled WGS sequence"/>
</dbReference>
<dbReference type="PROSITE" id="PS51257">
    <property type="entry name" value="PROKAR_LIPOPROTEIN"/>
    <property type="match status" value="1"/>
</dbReference>
<feature type="chain" id="PRO_5022681759" description="Spore coat protein U domain-containing protein" evidence="1">
    <location>
        <begin position="23"/>
        <end position="297"/>
    </location>
</feature>
<comment type="caution">
    <text evidence="2">The sequence shown here is derived from an EMBL/GenBank/DDBJ whole genome shotgun (WGS) entry which is preliminary data.</text>
</comment>
<evidence type="ECO:0008006" key="4">
    <source>
        <dbReference type="Google" id="ProtNLM"/>
    </source>
</evidence>
<dbReference type="RefSeq" id="WP_147042977.1">
    <property type="nucleotide sequence ID" value="NZ_BAABIR010000003.1"/>
</dbReference>
<dbReference type="OrthoDB" id="7619271at2"/>
<gene>
    <name evidence="2" type="ORF">FRZ32_07785</name>
</gene>
<sequence>MRHLFLIASSLAALAAPGVASAACSPAFVGTGETVNLTGLSIGTGEVKREEFNLRVRNLDGGGPGTCNATIRVTRVGPADPNMPPYTLRSGGTDIDVLSFAGTAGSPNSDVLIPNAPPGPNGRAVPFQVTLPTPWGLKAGVYVEQLRFTLLDSSGNQADTQDVTINVTVPRAVSLRIVGATGSDEVSRIDLGNLSTSQASMSDPFALRIWSTSAYSVNFRSLNSGNLVRAGGDDRIPYTLTLDGQPVNLASTNNDYRYNDYTTALGQLHPLVVRAGPIGAVRAGFYSDRVFVTVTPV</sequence>
<organism evidence="2 3">
    <name type="scientific">Allosphingosinicella ginsenosidimutans</name>
    <dbReference type="NCBI Taxonomy" id="1176539"/>
    <lineage>
        <taxon>Bacteria</taxon>
        <taxon>Pseudomonadati</taxon>
        <taxon>Pseudomonadota</taxon>
        <taxon>Alphaproteobacteria</taxon>
        <taxon>Sphingomonadales</taxon>
        <taxon>Sphingomonadaceae</taxon>
        <taxon>Allosphingosinicella</taxon>
    </lineage>
</organism>
<proteinExistence type="predicted"/>
<name>A0A5C6TU66_9SPHN</name>
<evidence type="ECO:0000256" key="1">
    <source>
        <dbReference type="SAM" id="SignalP"/>
    </source>
</evidence>
<accession>A0A5C6TU66</accession>
<dbReference type="AlphaFoldDB" id="A0A5C6TU66"/>